<dbReference type="Gene3D" id="2.60.120.1440">
    <property type="match status" value="1"/>
</dbReference>
<evidence type="ECO:0000259" key="2">
    <source>
        <dbReference type="Pfam" id="PF04773"/>
    </source>
</evidence>
<dbReference type="InterPro" id="IPR006311">
    <property type="entry name" value="TAT_signal"/>
</dbReference>
<dbReference type="InterPro" id="IPR012373">
    <property type="entry name" value="Ferrdict_sens_TM"/>
</dbReference>
<feature type="transmembrane region" description="Helical" evidence="1">
    <location>
        <begin position="74"/>
        <end position="95"/>
    </location>
</feature>
<organism evidence="4 5">
    <name type="scientific">Paracoccus shanxieyensis</name>
    <dbReference type="NCBI Taxonomy" id="2675752"/>
    <lineage>
        <taxon>Bacteria</taxon>
        <taxon>Pseudomonadati</taxon>
        <taxon>Pseudomonadota</taxon>
        <taxon>Alphaproteobacteria</taxon>
        <taxon>Rhodobacterales</taxon>
        <taxon>Paracoccaceae</taxon>
        <taxon>Paracoccus</taxon>
    </lineage>
</organism>
<gene>
    <name evidence="4" type="ORF">GL284_14230</name>
</gene>
<proteinExistence type="predicted"/>
<reference evidence="4 5" key="1">
    <citation type="submission" date="2019-11" db="EMBL/GenBank/DDBJ databases">
        <authorList>
            <person name="Dong K."/>
        </authorList>
    </citation>
    <scope>NUCLEOTIDE SEQUENCE [LARGE SCALE GENOMIC DNA]</scope>
    <source>
        <strain evidence="4 5">DK608</strain>
    </source>
</reference>
<keyword evidence="1" id="KW-1133">Transmembrane helix</keyword>
<dbReference type="AlphaFoldDB" id="A0A6L6J3V5"/>
<dbReference type="GO" id="GO:0016989">
    <property type="term" value="F:sigma factor antagonist activity"/>
    <property type="evidence" value="ECO:0007669"/>
    <property type="project" value="TreeGrafter"/>
</dbReference>
<accession>A0A6L6J3V5</accession>
<evidence type="ECO:0000256" key="1">
    <source>
        <dbReference type="SAM" id="Phobius"/>
    </source>
</evidence>
<keyword evidence="1" id="KW-0472">Membrane</keyword>
<feature type="domain" description="FecR protein" evidence="2">
    <location>
        <begin position="102"/>
        <end position="191"/>
    </location>
</feature>
<dbReference type="Proteomes" id="UP000478740">
    <property type="component" value="Unassembled WGS sequence"/>
</dbReference>
<evidence type="ECO:0000259" key="3">
    <source>
        <dbReference type="Pfam" id="PF16220"/>
    </source>
</evidence>
<dbReference type="Pfam" id="PF04773">
    <property type="entry name" value="FecR"/>
    <property type="match status" value="1"/>
</dbReference>
<keyword evidence="1" id="KW-0812">Transmembrane</keyword>
<sequence length="306" mass="32493">MTEGREKFAREARDWIVRLNSGQITEAELARFKAWRDASGANAQAFDHERAFWTQLQALEAAGRDKPGMKRRRFLATGAAALGGAAGLVFVPQLAVALRADFQTQIGQIASFGLPDGSSVTLNTDSAVKLDYSGARRRVGLLRGEAEFTVLSAAGMFGVVAADGLTETQAARFSIRLDRKQAIVTAYQGQLRITAGTDGHSVSMTAGEQASYGAGRAPSAPQIADTELARAWRGGRVIFEGRAFAQAVQELGRYLAERVVIAPHIAGDVPVSGVFSTDQALAALTALAQMQGLSLHRVPGVIILIA</sequence>
<keyword evidence="5" id="KW-1185">Reference proteome</keyword>
<protein>
    <submittedName>
        <fullName evidence="4">DUF4880 domain-containing protein</fullName>
    </submittedName>
</protein>
<dbReference type="PROSITE" id="PS51318">
    <property type="entry name" value="TAT"/>
    <property type="match status" value="1"/>
</dbReference>
<dbReference type="InterPro" id="IPR006860">
    <property type="entry name" value="FecR"/>
</dbReference>
<evidence type="ECO:0000313" key="5">
    <source>
        <dbReference type="Proteomes" id="UP000478740"/>
    </source>
</evidence>
<dbReference type="PANTHER" id="PTHR30273">
    <property type="entry name" value="PERIPLASMIC SIGNAL SENSOR AND SIGMA FACTOR ACTIVATOR FECR-RELATED"/>
    <property type="match status" value="1"/>
</dbReference>
<dbReference type="Pfam" id="PF16220">
    <property type="entry name" value="DUF4880"/>
    <property type="match status" value="1"/>
</dbReference>
<dbReference type="InterPro" id="IPR032623">
    <property type="entry name" value="FecR_N"/>
</dbReference>
<dbReference type="PIRSF" id="PIRSF018266">
    <property type="entry name" value="FecR"/>
    <property type="match status" value="1"/>
</dbReference>
<dbReference type="EMBL" id="WMII01000013">
    <property type="protein sequence ID" value="MTH65427.1"/>
    <property type="molecule type" value="Genomic_DNA"/>
</dbReference>
<name>A0A6L6J3V5_9RHOB</name>
<feature type="domain" description="FecR N-terminal" evidence="3">
    <location>
        <begin position="10"/>
        <end position="48"/>
    </location>
</feature>
<dbReference type="RefSeq" id="WP_155045301.1">
    <property type="nucleotide sequence ID" value="NZ_WMIH01000013.1"/>
</dbReference>
<dbReference type="PANTHER" id="PTHR30273:SF2">
    <property type="entry name" value="PROTEIN FECR"/>
    <property type="match status" value="1"/>
</dbReference>
<comment type="caution">
    <text evidence="4">The sequence shown here is derived from an EMBL/GenBank/DDBJ whole genome shotgun (WGS) entry which is preliminary data.</text>
</comment>
<evidence type="ECO:0000313" key="4">
    <source>
        <dbReference type="EMBL" id="MTH65427.1"/>
    </source>
</evidence>